<accession>A0AC35UID6</accession>
<dbReference type="WBParaSite" id="RSKR_0001178400.1">
    <property type="protein sequence ID" value="RSKR_0001178400.1"/>
    <property type="gene ID" value="RSKR_0001178400"/>
</dbReference>
<organism evidence="1 2">
    <name type="scientific">Rhabditophanes sp. KR3021</name>
    <dbReference type="NCBI Taxonomy" id="114890"/>
    <lineage>
        <taxon>Eukaryota</taxon>
        <taxon>Metazoa</taxon>
        <taxon>Ecdysozoa</taxon>
        <taxon>Nematoda</taxon>
        <taxon>Chromadorea</taxon>
        <taxon>Rhabditida</taxon>
        <taxon>Tylenchina</taxon>
        <taxon>Panagrolaimomorpha</taxon>
        <taxon>Strongyloidoidea</taxon>
        <taxon>Alloionematidae</taxon>
        <taxon>Rhabditophanes</taxon>
    </lineage>
</organism>
<proteinExistence type="predicted"/>
<dbReference type="Proteomes" id="UP000095286">
    <property type="component" value="Unplaced"/>
</dbReference>
<sequence>MNCEEHESWPYLRQTREKTLKDQSKPYDSKKNFWLADAEEGYIAVELKSTKGDTGSVLVTGGLEKTVKIADLLEQNPPKFEKTEDMSNLSFLNDASVLWNLRSRYAAMLIYTYSGLFCVVINPYKRLPIYTDSCARLFMGKRRTEMPPHLFAVSDEAYRNMLQNHENQSMLITGESGAGKTENTKKVICYFAAVGASQQETADAMSGAAAVPVDDKKVTLEDQIVQTNPVLEAFGNAKTVRNNNSSRFGKFIRIHFSKKGRLASCDIEHYLLEKSRVIRQAPGERCYHIFYQIYSDYDKDLRKQLLLTKPLKDYWYVAQAELKIDGVCDKEEYKMMDEAFDILKFDKVEKLSVYKLCAAMMHLGNMKFKQRAREEQAEADGTEDAENCAKMFGVECDEFLKAFLRPRVKVGTEWVNKGQNVEQVLWATGSISKGLYARIFHWLVKKCNITLDKVGIDRDYFIGVLDIAGFEIFDFNSFEQLWINFVNEKLQQFFNHHMFVLEQEEYKREGIQWTFIDFGLDLAACIELIERPMGIISMLDEECIVPKATDATLGQKLVEQHLGKHPNFEKPKPPKGKQAEAHFAMKHYAGTVRYNVTNWLEKNKDPLNDTVVQLMKQSKGNVLLSTIWCDYTTQEEAAEAATKNKGPAAKKKGKSGSFMTVSMLYRESLNTLMTMLNATHPHFIRCIIPNEKKQSGVIDASLVLNQLTCNGVLEGIRICRKGFPNRLLLADNLERYAILAAAESKMSPDPLICVKAMFARLIKEGKIKEEEYRIGLTKVFYKAGIVAKMEDLRDERLCELITGLQAQIKSYYGLIDVRNRRSKFEAMKKIQNNVRKWVELKGWIWFKLYGKVRPLLEAGKEQEKIDALAANIEKLKESLNQENTVLDKIAADKARLEEERTNLLKELEQFKGVQGEIAGKMTSVTEAKAYLEKQIVELNEAIAVEGQKIDTIMKQKKMLEGDVDSVRKGIQDMELTLKKSEAEKVTRENQIRSLQEEMNQQDAQLSKLNKEKRHQEESAKKLAEDLASEEEKTNETNRLRQKLQQTMEDVENSMERERRSRSDSEKTKRKIEGEQRIIQETIDELNKQRQDAEISLRRKESELHALSVKLEDQQILLNKLERHAKEDESRVKELEAELEQEREARLRSERAKQELQSEIDDLSAQLEHQVASINAATEGNKKKDSELAKLRRDLETISIQHDSQVGVLRKKGIDATGEFADQIDILTKQKLKSDKEKAILNRQLEEINMQLDEESKAKVEHERRAKTLENQVMELRLKADEQSRQIVDISNTKGRMQGENSDLMRQVEDLDAQVNATSRLRSQFAIQLEESRRVGSEISREKTSLNILSKNLEHELDQLRETFEEESTSKGDLLRQLSKAQNEISQWKARYEEGGLISAEEMEEIRRKQLAQISELQNEFDASTSKAGILEKTKCRLTADVEASRAEAELCANVINQLEKKQRAFDKICDEWRRRVDDLQNELDAAQRDARLHTAEAHKLRTQQDSINEQVEHLKRENKSLVLEARELSDQVADGGRSVAELNKTLKTMDQDMEELKKMLDQTEAALEIEESKVSRSLLEVQMIRSEIEKRISEKEEEFENTRKNHTRVIDAMQNTLEAESRAKAELMKIKKKLEADTNDLELSMDHANRANAEAQKNIKRYTEQIRELQQSIDEEQRRRDEFRDNFLSIEKKLFAAKAEQEEILSNIESADRARKINESDLSELQTNNAEFSANNVNLVSAKNKLENELTMLGADYSEAQNEVLNAEDRCKKASFEAAKLAEDLKQQQDRSNQIDRHRKILEIQVKEMASKIDEVEMALTKANQKAITKLEARLKEIELTLELEQRRHSDGFKALGKAERKAKDIHFELDEEKKNYNKLSELTEKLNNKIKQQRRIIEDAEETANSHLAKYRQIQMAYENAEARGDCAEQGLTKLRSSRSRIFKSETIA</sequence>
<protein>
    <submittedName>
        <fullName evidence="2">Myosin motor domain-containing protein</fullName>
    </submittedName>
</protein>
<evidence type="ECO:0000313" key="1">
    <source>
        <dbReference type="Proteomes" id="UP000095286"/>
    </source>
</evidence>
<reference evidence="2" key="1">
    <citation type="submission" date="2016-11" db="UniProtKB">
        <authorList>
            <consortium name="WormBaseParasite"/>
        </authorList>
    </citation>
    <scope>IDENTIFICATION</scope>
    <source>
        <strain evidence="2">KR3021</strain>
    </source>
</reference>
<evidence type="ECO:0000313" key="2">
    <source>
        <dbReference type="WBParaSite" id="RSKR_0001178400.1"/>
    </source>
</evidence>
<name>A0AC35UID6_9BILA</name>